<feature type="region of interest" description="Disordered" evidence="1">
    <location>
        <begin position="38"/>
        <end position="67"/>
    </location>
</feature>
<proteinExistence type="predicted"/>
<feature type="compositionally biased region" description="Polar residues" evidence="1">
    <location>
        <begin position="45"/>
        <end position="67"/>
    </location>
</feature>
<accession>A0ABQ5E3Y3</accession>
<evidence type="ECO:0008006" key="4">
    <source>
        <dbReference type="Google" id="ProtNLM"/>
    </source>
</evidence>
<evidence type="ECO:0000256" key="1">
    <source>
        <dbReference type="SAM" id="MobiDB-lite"/>
    </source>
</evidence>
<evidence type="ECO:0000313" key="3">
    <source>
        <dbReference type="Proteomes" id="UP001151760"/>
    </source>
</evidence>
<dbReference type="Proteomes" id="UP001151760">
    <property type="component" value="Unassembled WGS sequence"/>
</dbReference>
<name>A0ABQ5E3Y3_9ASTR</name>
<comment type="caution">
    <text evidence="2">The sequence shown here is derived from an EMBL/GenBank/DDBJ whole genome shotgun (WGS) entry which is preliminary data.</text>
</comment>
<protein>
    <recommendedName>
        <fullName evidence="4">Integrase, catalytic region, zinc finger, CCHC-type, peptidase aspartic, catalytic</fullName>
    </recommendedName>
</protein>
<dbReference type="EMBL" id="BQNB010015925">
    <property type="protein sequence ID" value="GJT45718.1"/>
    <property type="molecule type" value="Genomic_DNA"/>
</dbReference>
<sequence>MYVPPTKKDWDTLFQPMFDEYFNHPPSVASLVHTVATPEPADSIGTPSSTTIDQHAPSTSTSQTPKETQSLVIPFGVEEHFHDIEVAHIDNDPFFGVPILAPNSKESLSRDVILTNVYSVNQPPEHLRKWTKDHTLDNIIGSLSRPVSTRHHQQNEAMFCYFDAFLTSVEPKNYKEALKESCWIEAMQEELNEFE</sequence>
<evidence type="ECO:0000313" key="2">
    <source>
        <dbReference type="EMBL" id="GJT45718.1"/>
    </source>
</evidence>
<reference evidence="2" key="1">
    <citation type="journal article" date="2022" name="Int. J. Mol. Sci.">
        <title>Draft Genome of Tanacetum Coccineum: Genomic Comparison of Closely Related Tanacetum-Family Plants.</title>
        <authorList>
            <person name="Yamashiro T."/>
            <person name="Shiraishi A."/>
            <person name="Nakayama K."/>
            <person name="Satake H."/>
        </authorList>
    </citation>
    <scope>NUCLEOTIDE SEQUENCE</scope>
</reference>
<gene>
    <name evidence="2" type="ORF">Tco_0954433</name>
</gene>
<keyword evidence="3" id="KW-1185">Reference proteome</keyword>
<reference evidence="2" key="2">
    <citation type="submission" date="2022-01" db="EMBL/GenBank/DDBJ databases">
        <authorList>
            <person name="Yamashiro T."/>
            <person name="Shiraishi A."/>
            <person name="Satake H."/>
            <person name="Nakayama K."/>
        </authorList>
    </citation>
    <scope>NUCLEOTIDE SEQUENCE</scope>
</reference>
<organism evidence="2 3">
    <name type="scientific">Tanacetum coccineum</name>
    <dbReference type="NCBI Taxonomy" id="301880"/>
    <lineage>
        <taxon>Eukaryota</taxon>
        <taxon>Viridiplantae</taxon>
        <taxon>Streptophyta</taxon>
        <taxon>Embryophyta</taxon>
        <taxon>Tracheophyta</taxon>
        <taxon>Spermatophyta</taxon>
        <taxon>Magnoliopsida</taxon>
        <taxon>eudicotyledons</taxon>
        <taxon>Gunneridae</taxon>
        <taxon>Pentapetalae</taxon>
        <taxon>asterids</taxon>
        <taxon>campanulids</taxon>
        <taxon>Asterales</taxon>
        <taxon>Asteraceae</taxon>
        <taxon>Asteroideae</taxon>
        <taxon>Anthemideae</taxon>
        <taxon>Anthemidinae</taxon>
        <taxon>Tanacetum</taxon>
    </lineage>
</organism>